<keyword evidence="1 4" id="KW-0808">Transferase</keyword>
<evidence type="ECO:0000313" key="5">
    <source>
        <dbReference type="Proteomes" id="UP001228504"/>
    </source>
</evidence>
<name>A0ABT9UW31_9FIRM</name>
<dbReference type="InterPro" id="IPR002123">
    <property type="entry name" value="Plipid/glycerol_acylTrfase"/>
</dbReference>
<dbReference type="CDD" id="cd07989">
    <property type="entry name" value="LPLAT_AGPAT-like"/>
    <property type="match status" value="1"/>
</dbReference>
<evidence type="ECO:0000256" key="2">
    <source>
        <dbReference type="ARBA" id="ARBA00023315"/>
    </source>
</evidence>
<reference evidence="4 5" key="1">
    <citation type="submission" date="2023-07" db="EMBL/GenBank/DDBJ databases">
        <title>Genomic Encyclopedia of Type Strains, Phase IV (KMG-IV): sequencing the most valuable type-strain genomes for metagenomic binning, comparative biology and taxonomic classification.</title>
        <authorList>
            <person name="Goeker M."/>
        </authorList>
    </citation>
    <scope>NUCLEOTIDE SEQUENCE [LARGE SCALE GENOMIC DNA]</scope>
    <source>
        <strain evidence="4 5">DSM 20694</strain>
    </source>
</reference>
<dbReference type="GO" id="GO:0003841">
    <property type="term" value="F:1-acylglycerol-3-phosphate O-acyltransferase activity"/>
    <property type="evidence" value="ECO:0007669"/>
    <property type="project" value="UniProtKB-EC"/>
</dbReference>
<evidence type="ECO:0000259" key="3">
    <source>
        <dbReference type="SMART" id="SM00563"/>
    </source>
</evidence>
<accession>A0ABT9UW31</accession>
<protein>
    <submittedName>
        <fullName evidence="4">1-acyl-sn-glycerol-3-phosphate acyltransferase</fullName>
        <ecNumber evidence="4">2.3.1.51</ecNumber>
    </submittedName>
</protein>
<keyword evidence="5" id="KW-1185">Reference proteome</keyword>
<sequence length="230" mass="25369">MAKIIGVLPENLVVFAGKKITDGYIKKHANIQINGYEKLKKIDKPIVFICNHLSNSDGLVLNKILKKDFDPYFIAGIKLSNDPITNIGIKMVKNITIKPNTADKEAMTKMVKAVRGGENILIFPEGTRSRTGALIEGKKGVLLLAKIKNATVVPIGMSGTDKLLPICSDGDMGGEEWQDADVTINFGDPVVLPKKEKEETKHEYDDRCLNVLMKSIANLLPESYRGVYKD</sequence>
<evidence type="ECO:0000256" key="1">
    <source>
        <dbReference type="ARBA" id="ARBA00022679"/>
    </source>
</evidence>
<evidence type="ECO:0000313" key="4">
    <source>
        <dbReference type="EMBL" id="MDQ0150518.1"/>
    </source>
</evidence>
<dbReference type="SMART" id="SM00563">
    <property type="entry name" value="PlsC"/>
    <property type="match status" value="1"/>
</dbReference>
<dbReference type="PANTHER" id="PTHR10434:SF40">
    <property type="entry name" value="1-ACYL-SN-GLYCEROL-3-PHOSPHATE ACYLTRANSFERASE"/>
    <property type="match status" value="1"/>
</dbReference>
<dbReference type="SUPFAM" id="SSF69593">
    <property type="entry name" value="Glycerol-3-phosphate (1)-acyltransferase"/>
    <property type="match status" value="1"/>
</dbReference>
<feature type="domain" description="Phospholipid/glycerol acyltransferase" evidence="3">
    <location>
        <begin position="46"/>
        <end position="160"/>
    </location>
</feature>
<dbReference type="PANTHER" id="PTHR10434">
    <property type="entry name" value="1-ACYL-SN-GLYCEROL-3-PHOSPHATE ACYLTRANSFERASE"/>
    <property type="match status" value="1"/>
</dbReference>
<comment type="caution">
    <text evidence="4">The sequence shown here is derived from an EMBL/GenBank/DDBJ whole genome shotgun (WGS) entry which is preliminary data.</text>
</comment>
<proteinExistence type="predicted"/>
<dbReference type="Pfam" id="PF01553">
    <property type="entry name" value="Acyltransferase"/>
    <property type="match status" value="1"/>
</dbReference>
<organism evidence="4 5">
    <name type="scientific">Eubacterium multiforme</name>
    <dbReference type="NCBI Taxonomy" id="83339"/>
    <lineage>
        <taxon>Bacteria</taxon>
        <taxon>Bacillati</taxon>
        <taxon>Bacillota</taxon>
        <taxon>Clostridia</taxon>
        <taxon>Eubacteriales</taxon>
        <taxon>Eubacteriaceae</taxon>
        <taxon>Eubacterium</taxon>
    </lineage>
</organism>
<keyword evidence="2 4" id="KW-0012">Acyltransferase</keyword>
<dbReference type="Gene3D" id="3.40.1130.10">
    <property type="entry name" value="Glycerol-3-phosphate (1)-acyltransferase"/>
    <property type="match status" value="1"/>
</dbReference>
<gene>
    <name evidence="4" type="ORF">J2S18_002466</name>
</gene>
<dbReference type="EMBL" id="JAUSUF010000010">
    <property type="protein sequence ID" value="MDQ0150518.1"/>
    <property type="molecule type" value="Genomic_DNA"/>
</dbReference>
<dbReference type="Proteomes" id="UP001228504">
    <property type="component" value="Unassembled WGS sequence"/>
</dbReference>
<dbReference type="EC" id="2.3.1.51" evidence="4"/>